<dbReference type="PANTHER" id="PTHR30329">
    <property type="entry name" value="STATOR ELEMENT OF FLAGELLAR MOTOR COMPLEX"/>
    <property type="match status" value="1"/>
</dbReference>
<keyword evidence="3" id="KW-1003">Cell membrane</keyword>
<evidence type="ECO:0000259" key="10">
    <source>
        <dbReference type="PROSITE" id="PS51123"/>
    </source>
</evidence>
<dbReference type="Pfam" id="PF00691">
    <property type="entry name" value="OmpA"/>
    <property type="match status" value="1"/>
</dbReference>
<evidence type="ECO:0000256" key="1">
    <source>
        <dbReference type="ARBA" id="ARBA00004162"/>
    </source>
</evidence>
<feature type="domain" description="OmpA-like" evidence="10">
    <location>
        <begin position="205"/>
        <end position="324"/>
    </location>
</feature>
<organism evidence="11 12">
    <name type="scientific">Hypericibacter terrae</name>
    <dbReference type="NCBI Taxonomy" id="2602015"/>
    <lineage>
        <taxon>Bacteria</taxon>
        <taxon>Pseudomonadati</taxon>
        <taxon>Pseudomonadota</taxon>
        <taxon>Alphaproteobacteria</taxon>
        <taxon>Rhodospirillales</taxon>
        <taxon>Dongiaceae</taxon>
        <taxon>Hypericibacter</taxon>
    </lineage>
</organism>
<sequence length="331" mass="35329">MAEAAAPGTNQPPIIIKKKKKGGGHGHHGGAWKVAYADFVTAMMAFFLLLWLLNATTEEQRIGIANYFAPSVAPDASSGSNGVMGGQTVTTDGAMVAENSTPSVTVEIDAPPAETDGDSGGAATAAVAAQTDTADQTAPAQQQAAQPTDTQQASASDQEAQKLLKELQDEQFRQAEHQLRQAIQQVPDLKTMAQNLIIDRTPEGMRIQLVDQDRVSMFSSGSAKMEDYTKKLLDLVAQVVSKMPNKISISGHTDSTPFQSDNGYSNWELSADRANASRRELLAAGLAPDRIANVVGKADTDPLLPDDPSSPRNRRLSIVVLNEQMPQPPQQ</sequence>
<evidence type="ECO:0000256" key="7">
    <source>
        <dbReference type="PROSITE-ProRule" id="PRU00473"/>
    </source>
</evidence>
<keyword evidence="5 9" id="KW-1133">Transmembrane helix</keyword>
<gene>
    <name evidence="11" type="ORF">FRZ44_30160</name>
</gene>
<evidence type="ECO:0000256" key="9">
    <source>
        <dbReference type="SAM" id="Phobius"/>
    </source>
</evidence>
<protein>
    <submittedName>
        <fullName evidence="11">Membrane protein</fullName>
    </submittedName>
</protein>
<dbReference type="GO" id="GO:0005886">
    <property type="term" value="C:plasma membrane"/>
    <property type="evidence" value="ECO:0007669"/>
    <property type="project" value="UniProtKB-SubCell"/>
</dbReference>
<comment type="similarity">
    <text evidence="2">Belongs to the MotB family.</text>
</comment>
<reference evidence="11 12" key="1">
    <citation type="submission" date="2019-08" db="EMBL/GenBank/DDBJ databases">
        <title>Hyperibacter terrae gen. nov., sp. nov. and Hyperibacter viscosus sp. nov., two new members in the family Rhodospirillaceae isolated from the rhizosphere of Hypericum perforatum.</title>
        <authorList>
            <person name="Noviana Z."/>
        </authorList>
    </citation>
    <scope>NUCLEOTIDE SEQUENCE [LARGE SCALE GENOMIC DNA]</scope>
    <source>
        <strain evidence="11 12">R5913</strain>
    </source>
</reference>
<proteinExistence type="inferred from homology"/>
<dbReference type="PROSITE" id="PS51123">
    <property type="entry name" value="OMPA_2"/>
    <property type="match status" value="1"/>
</dbReference>
<dbReference type="AlphaFoldDB" id="A0A5J6MK04"/>
<dbReference type="Pfam" id="PF13677">
    <property type="entry name" value="MotB_plug"/>
    <property type="match status" value="1"/>
</dbReference>
<comment type="subcellular location">
    <subcellularLocation>
        <location evidence="1">Cell membrane</location>
        <topology evidence="1">Single-pass membrane protein</topology>
    </subcellularLocation>
</comment>
<dbReference type="CDD" id="cd07185">
    <property type="entry name" value="OmpA_C-like"/>
    <property type="match status" value="1"/>
</dbReference>
<keyword evidence="6 7" id="KW-0472">Membrane</keyword>
<feature type="region of interest" description="Disordered" evidence="8">
    <location>
        <begin position="1"/>
        <end position="27"/>
    </location>
</feature>
<evidence type="ECO:0000313" key="12">
    <source>
        <dbReference type="Proteomes" id="UP000326202"/>
    </source>
</evidence>
<dbReference type="InterPro" id="IPR006665">
    <property type="entry name" value="OmpA-like"/>
</dbReference>
<evidence type="ECO:0000256" key="4">
    <source>
        <dbReference type="ARBA" id="ARBA00022692"/>
    </source>
</evidence>
<dbReference type="EMBL" id="CP042906">
    <property type="protein sequence ID" value="QEX17713.1"/>
    <property type="molecule type" value="Genomic_DNA"/>
</dbReference>
<dbReference type="InterPro" id="IPR025713">
    <property type="entry name" value="MotB-like_N_dom"/>
</dbReference>
<name>A0A5J6MK04_9PROT</name>
<dbReference type="Proteomes" id="UP000326202">
    <property type="component" value="Chromosome"/>
</dbReference>
<evidence type="ECO:0000256" key="3">
    <source>
        <dbReference type="ARBA" id="ARBA00022475"/>
    </source>
</evidence>
<evidence type="ECO:0000256" key="8">
    <source>
        <dbReference type="SAM" id="MobiDB-lite"/>
    </source>
</evidence>
<evidence type="ECO:0000256" key="6">
    <source>
        <dbReference type="ARBA" id="ARBA00023136"/>
    </source>
</evidence>
<dbReference type="InterPro" id="IPR050330">
    <property type="entry name" value="Bact_OuterMem_StrucFunc"/>
</dbReference>
<dbReference type="KEGG" id="htq:FRZ44_30160"/>
<evidence type="ECO:0000256" key="5">
    <source>
        <dbReference type="ARBA" id="ARBA00022989"/>
    </source>
</evidence>
<keyword evidence="12" id="KW-1185">Reference proteome</keyword>
<dbReference type="RefSeq" id="WP_151177943.1">
    <property type="nucleotide sequence ID" value="NZ_CP042906.1"/>
</dbReference>
<feature type="compositionally biased region" description="Low complexity" evidence="8">
    <location>
        <begin position="121"/>
        <end position="156"/>
    </location>
</feature>
<feature type="transmembrane region" description="Helical" evidence="9">
    <location>
        <begin position="34"/>
        <end position="53"/>
    </location>
</feature>
<dbReference type="InterPro" id="IPR036737">
    <property type="entry name" value="OmpA-like_sf"/>
</dbReference>
<dbReference type="Gene3D" id="3.30.1330.60">
    <property type="entry name" value="OmpA-like domain"/>
    <property type="match status" value="1"/>
</dbReference>
<feature type="compositionally biased region" description="Basic residues" evidence="8">
    <location>
        <begin position="16"/>
        <end position="27"/>
    </location>
</feature>
<dbReference type="OrthoDB" id="7170686at2"/>
<keyword evidence="4 9" id="KW-0812">Transmembrane</keyword>
<feature type="region of interest" description="Disordered" evidence="8">
    <location>
        <begin position="107"/>
        <end position="159"/>
    </location>
</feature>
<evidence type="ECO:0000313" key="11">
    <source>
        <dbReference type="EMBL" id="QEX17713.1"/>
    </source>
</evidence>
<accession>A0A5J6MK04</accession>
<dbReference type="PANTHER" id="PTHR30329:SF21">
    <property type="entry name" value="LIPOPROTEIN YIAD-RELATED"/>
    <property type="match status" value="1"/>
</dbReference>
<evidence type="ECO:0000256" key="2">
    <source>
        <dbReference type="ARBA" id="ARBA00008914"/>
    </source>
</evidence>
<dbReference type="SUPFAM" id="SSF103088">
    <property type="entry name" value="OmpA-like"/>
    <property type="match status" value="1"/>
</dbReference>